<dbReference type="Pfam" id="PF02545">
    <property type="entry name" value="Maf"/>
    <property type="match status" value="1"/>
</dbReference>
<keyword evidence="11" id="KW-1185">Reference proteome</keyword>
<feature type="site" description="Important for substrate specificity" evidence="9">
    <location>
        <position position="157"/>
    </location>
</feature>
<evidence type="ECO:0000256" key="9">
    <source>
        <dbReference type="HAMAP-Rule" id="MF_00528"/>
    </source>
</evidence>
<comment type="function">
    <text evidence="9">Nucleoside triphosphate pyrophosphatase that hydrolyzes dTTP and UTP. May have a dual role in cell division arrest and in preventing the incorporation of modified nucleotides into cellular nucleic acids.</text>
</comment>
<protein>
    <recommendedName>
        <fullName evidence="9">dTTP/UTP pyrophosphatase</fullName>
        <shortName evidence="9">dTTPase/UTPase</shortName>
        <ecNumber evidence="9">3.6.1.9</ecNumber>
    </recommendedName>
    <alternativeName>
        <fullName evidence="9">Nucleoside triphosphate pyrophosphatase</fullName>
    </alternativeName>
    <alternativeName>
        <fullName evidence="9">Nucleotide pyrophosphatase</fullName>
        <shortName evidence="9">Nucleotide PPase</shortName>
    </alternativeName>
</protein>
<accession>A0A8J6QNP9</accession>
<feature type="site" description="Important for substrate specificity" evidence="9">
    <location>
        <position position="73"/>
    </location>
</feature>
<dbReference type="InterPro" id="IPR003697">
    <property type="entry name" value="Maf-like"/>
</dbReference>
<comment type="catalytic activity">
    <reaction evidence="9">
        <text>dTTP + H2O = dTMP + diphosphate + H(+)</text>
        <dbReference type="Rhea" id="RHEA:28534"/>
        <dbReference type="ChEBI" id="CHEBI:15377"/>
        <dbReference type="ChEBI" id="CHEBI:15378"/>
        <dbReference type="ChEBI" id="CHEBI:33019"/>
        <dbReference type="ChEBI" id="CHEBI:37568"/>
        <dbReference type="ChEBI" id="CHEBI:63528"/>
        <dbReference type="EC" id="3.6.1.9"/>
    </reaction>
</comment>
<feature type="active site" description="Proton acceptor" evidence="9">
    <location>
        <position position="72"/>
    </location>
</feature>
<dbReference type="AlphaFoldDB" id="A0A8J6QNP9"/>
<comment type="similarity">
    <text evidence="9">Belongs to the Maf family. YhdE subfamily.</text>
</comment>
<dbReference type="GO" id="GO:0009117">
    <property type="term" value="P:nucleotide metabolic process"/>
    <property type="evidence" value="ECO:0007669"/>
    <property type="project" value="UniProtKB-KW"/>
</dbReference>
<comment type="subcellular location">
    <subcellularLocation>
        <location evidence="2 9">Cytoplasm</location>
    </subcellularLocation>
</comment>
<comment type="catalytic activity">
    <reaction evidence="6">
        <text>N(7)-methyl-GTP + H2O = N(7)-methyl-GMP + diphosphate + H(+)</text>
        <dbReference type="Rhea" id="RHEA:58744"/>
        <dbReference type="ChEBI" id="CHEBI:15377"/>
        <dbReference type="ChEBI" id="CHEBI:15378"/>
        <dbReference type="ChEBI" id="CHEBI:33019"/>
        <dbReference type="ChEBI" id="CHEBI:58285"/>
        <dbReference type="ChEBI" id="CHEBI:87133"/>
    </reaction>
</comment>
<dbReference type="EMBL" id="JACWUN010000003">
    <property type="protein sequence ID" value="MBD1399761.1"/>
    <property type="molecule type" value="Genomic_DNA"/>
</dbReference>
<dbReference type="HAMAP" id="MF_00528">
    <property type="entry name" value="Maf"/>
    <property type="match status" value="1"/>
</dbReference>
<evidence type="ECO:0000256" key="6">
    <source>
        <dbReference type="ARBA" id="ARBA00050213"/>
    </source>
</evidence>
<dbReference type="GO" id="GO:0005737">
    <property type="term" value="C:cytoplasm"/>
    <property type="evidence" value="ECO:0007669"/>
    <property type="project" value="UniProtKB-SubCell"/>
</dbReference>
<dbReference type="PIRSF" id="PIRSF006305">
    <property type="entry name" value="Maf"/>
    <property type="match status" value="1"/>
</dbReference>
<feature type="site" description="Important for substrate specificity" evidence="9">
    <location>
        <position position="13"/>
    </location>
</feature>
<gene>
    <name evidence="10" type="primary">maf</name>
    <name evidence="10" type="ORF">ICT70_03665</name>
</gene>
<dbReference type="GO" id="GO:0047429">
    <property type="term" value="F:nucleoside triphosphate diphosphatase activity"/>
    <property type="evidence" value="ECO:0007669"/>
    <property type="project" value="UniProtKB-EC"/>
</dbReference>
<dbReference type="FunFam" id="3.90.950.10:FF:000005">
    <property type="entry name" value="7-methyl-GTP pyrophosphatase"/>
    <property type="match status" value="1"/>
</dbReference>
<evidence type="ECO:0000256" key="1">
    <source>
        <dbReference type="ARBA" id="ARBA00001968"/>
    </source>
</evidence>
<comment type="function">
    <text evidence="7">Nucleoside triphosphate pyrophosphatase that hydrolyzes 7-methyl-GTP (m(7)GTP). May have a dual role in cell division arrest and in preventing the incorporation of modified nucleotides into cellular nucleic acids.</text>
</comment>
<comment type="catalytic activity">
    <reaction evidence="9">
        <text>UTP + H2O = UMP + diphosphate + H(+)</text>
        <dbReference type="Rhea" id="RHEA:29395"/>
        <dbReference type="ChEBI" id="CHEBI:15377"/>
        <dbReference type="ChEBI" id="CHEBI:15378"/>
        <dbReference type="ChEBI" id="CHEBI:33019"/>
        <dbReference type="ChEBI" id="CHEBI:46398"/>
        <dbReference type="ChEBI" id="CHEBI:57865"/>
        <dbReference type="EC" id="3.6.1.9"/>
    </reaction>
</comment>
<dbReference type="Proteomes" id="UP000632828">
    <property type="component" value="Unassembled WGS sequence"/>
</dbReference>
<dbReference type="NCBIfam" id="TIGR00172">
    <property type="entry name" value="maf"/>
    <property type="match status" value="1"/>
</dbReference>
<keyword evidence="3 9" id="KW-0963">Cytoplasm</keyword>
<evidence type="ECO:0000313" key="10">
    <source>
        <dbReference type="EMBL" id="MBD1399761.1"/>
    </source>
</evidence>
<dbReference type="RefSeq" id="WP_191154032.1">
    <property type="nucleotide sequence ID" value="NZ_JACWUN010000003.1"/>
</dbReference>
<evidence type="ECO:0000256" key="4">
    <source>
        <dbReference type="ARBA" id="ARBA00022801"/>
    </source>
</evidence>
<dbReference type="CDD" id="cd00555">
    <property type="entry name" value="Maf"/>
    <property type="match status" value="1"/>
</dbReference>
<dbReference type="InterPro" id="IPR029001">
    <property type="entry name" value="ITPase-like_fam"/>
</dbReference>
<dbReference type="Gene3D" id="3.90.950.10">
    <property type="match status" value="1"/>
</dbReference>
<comment type="similarity">
    <text evidence="8">Belongs to the Maf family. YceF subfamily.</text>
</comment>
<reference evidence="10" key="1">
    <citation type="submission" date="2020-09" db="EMBL/GenBank/DDBJ databases">
        <title>Pelobacter alkaliphilus sp. nov., a novel anaerobic arsenate-reducing bacterium from terrestrial mud volcano.</title>
        <authorList>
            <person name="Khomyakova M.A."/>
            <person name="Merkel A.Y."/>
            <person name="Slobodkin A.I."/>
        </authorList>
    </citation>
    <scope>NUCLEOTIDE SEQUENCE</scope>
    <source>
        <strain evidence="10">M08fum</strain>
    </source>
</reference>
<dbReference type="PANTHER" id="PTHR43213:SF5">
    <property type="entry name" value="BIFUNCTIONAL DTTP_UTP PYROPHOSPHATASE_METHYLTRANSFERASE PROTEIN-RELATED"/>
    <property type="match status" value="1"/>
</dbReference>
<organism evidence="10 11">
    <name type="scientific">Pelovirga terrestris</name>
    <dbReference type="NCBI Taxonomy" id="2771352"/>
    <lineage>
        <taxon>Bacteria</taxon>
        <taxon>Pseudomonadati</taxon>
        <taxon>Thermodesulfobacteriota</taxon>
        <taxon>Desulfuromonadia</taxon>
        <taxon>Geobacterales</taxon>
        <taxon>Geobacteraceae</taxon>
        <taxon>Pelovirga</taxon>
    </lineage>
</organism>
<comment type="caution">
    <text evidence="10">The sequence shown here is derived from an EMBL/GenBank/DDBJ whole genome shotgun (WGS) entry which is preliminary data.</text>
</comment>
<comment type="cofactor">
    <cofactor evidence="1 9">
        <name>a divalent metal cation</name>
        <dbReference type="ChEBI" id="CHEBI:60240"/>
    </cofactor>
</comment>
<evidence type="ECO:0000256" key="3">
    <source>
        <dbReference type="ARBA" id="ARBA00022490"/>
    </source>
</evidence>
<keyword evidence="5 9" id="KW-0546">Nucleotide metabolism</keyword>
<name>A0A8J6QNP9_9BACT</name>
<dbReference type="EC" id="3.6.1.9" evidence="9"/>
<evidence type="ECO:0000256" key="2">
    <source>
        <dbReference type="ARBA" id="ARBA00004496"/>
    </source>
</evidence>
<sequence>MDDTLVLASASPRRKELLAQIGLEFSVRPSSVAETIKPAETPGDLVIRLSLDKARDIAGRSDISARWVIGSDTVVVCDGQILGKPADHQEAAAMLRQLSGISHQVVSGYAVIDRRQQIERTEAVSTKVHFRQLTEAEIARYVATGEPIDKAGAYAIQGIAACFVSGIEGSYTNVVGLPLCRLTLALKELGVPLVI</sequence>
<comment type="caution">
    <text evidence="9">Lacks conserved residue(s) required for the propagation of feature annotation.</text>
</comment>
<evidence type="ECO:0000256" key="5">
    <source>
        <dbReference type="ARBA" id="ARBA00023080"/>
    </source>
</evidence>
<proteinExistence type="inferred from homology"/>
<evidence type="ECO:0000256" key="8">
    <source>
        <dbReference type="ARBA" id="ARBA00060749"/>
    </source>
</evidence>
<keyword evidence="4 9" id="KW-0378">Hydrolase</keyword>
<evidence type="ECO:0000313" key="11">
    <source>
        <dbReference type="Proteomes" id="UP000632828"/>
    </source>
</evidence>
<dbReference type="PANTHER" id="PTHR43213">
    <property type="entry name" value="BIFUNCTIONAL DTTP/UTP PYROPHOSPHATASE/METHYLTRANSFERASE PROTEIN-RELATED"/>
    <property type="match status" value="1"/>
</dbReference>
<dbReference type="SUPFAM" id="SSF52972">
    <property type="entry name" value="ITPase-like"/>
    <property type="match status" value="1"/>
</dbReference>
<evidence type="ECO:0000256" key="7">
    <source>
        <dbReference type="ARBA" id="ARBA00053369"/>
    </source>
</evidence>